<dbReference type="InterPro" id="IPR050708">
    <property type="entry name" value="T6SS_VgrG/RHS"/>
</dbReference>
<keyword evidence="4" id="KW-0150">Chloroplast</keyword>
<evidence type="ECO:0000259" key="3">
    <source>
        <dbReference type="Pfam" id="PF20041"/>
    </source>
</evidence>
<dbReference type="InterPro" id="IPR045619">
    <property type="entry name" value="DUF6443"/>
</dbReference>
<sequence>MSSLQQQSNSPGLNTGQLDAQNVSDGTSINLFQGNLSMPVEVVSLPGLNNLNCEINLIYQSQVSDRVDQWNLDDTPGVVGLGWGLPFPQIIKNEKLNGTDSDDEYFLTEQGNPTRLIAISNLSTDQIEYELENYAFNRITYFPALEKWEIQKEDGTLYIYGGQEQTNALEWGIRWNNWIGPSLVTKNQERYVKAWNLARVENIYGNFYSLTYQVKEQSVGQGTLTYTKECHVNEIQNDLGWSLKFNYKPMVYDYTSLNSPKEYLDPHRDPNLPGDSAFSDGFQSCYSTVYLDWIALYNQTGDEITCVQLDYYDLKNLTPPINNESTARQQLVYGATYKRYLKSIQRYYGGETKPGTRFCYNFTQDIDQPRGCLTQIIYPGGGQSVFNYQKISVGGNNQNDPGSRNQCIQNPFGQDKLAKPRIWYGNDYTISAWYDEEQNQLQVNVFTWVGHWCISQADWWCFDGVIELDKLQLMISENSFLLTIPYDPRSSKGANTDIFLFYRDHLNPTNWVQWNEIGIGYETTQVVVENGQQFFLVYDSENGLMHRYFWHPFQRDFVMDEIPLNTKNDYYFTAYSNYYILYSHNASENEASEFSISYYDQFFDWKAGSTLTGGVSAPSINGQRYCHLSASDSFVAIASITGQGETDFNSELNILMWDPGFTNLRFVELEQPWGDERNPFKYLPLQIMPYLGPTAIDNALVACGPNCYYFDGLTWHFQTTGIKNDGDFKNPEDQFYWYAFQRFGLLTTENTQSGIDSYLTYQDISGWQAVVLDSYSEESQSKRAKLSYPTFVGNYLSTGNRVYSNPLSQSWQNIDEYLIEEFQVDNLTIDTTTMINQAPFFLAFMTVDEEGKPYDTRIGFFRNGDLLRTETGEVDLEILPGQQLTKLLNKNYEYQTSLNGKLPAIAQGFVTYSIETDLDKATSIVLHHYANESLQDPIQTFVVQQMTSDSGYNQVHKCYEYENVSAAQDSTQTIIRFQKVTEYQGSLKPEDQTDGYTISYFANGLPKQYSSEVTLFPCALDGVLLKKEHYDSTHNLVSFVETESEVVTQIARSWDDSSLRNLYGAFVQTKSKTTMLDGVSTQIELEYLDNSGRVQKTTTSYWDSRGQTVTEQKVFTYGYEKYPALREVNRLTELIQTKVQTKVDQETTYQTKYCKTQTYKEWAFGNHAYWDIAEEYLAKKSDATFDWENSLSSPNDWLCTKTIIQRDSQGNVIECQDAENIHATVLYDDLGRFPTASFTNASLSEGVFYESFEPYQSSNISFDQTGGDFYDQDAFTGTTCYQMTQSGTLTKKTNIQSNGHRRYCLSAWLKTNDLALSTLEFQITNDSQTLTKTVVPSSGWFQFQWVIDTDNLKTSTTSLAINLVVDITEGTFVRLDHLAFRPVDSQFNAEIYDPILLRLTATLGNNGFCDRVFYNQFNDQQALVGAFENVIGFRTGFLASNTLSRETSTNNPNHEFTVRGQKPGFYDTFHENALESYTFLNSSKEDWNTQQGKLSLITPSETNPLGARVERQSFQSNNVAVCVYAPAISAQSFCVGLGTLFVIWDGSWNLSRLKENQELEIIQQNSQLDFGFGREWIFVVVQNRVLFFTNGVKVFDISLSEPEPPGPVQLGMQQPGSFEQLLVAEELELDINFTDGFGKLLQTLRWESYQSVIVDGILYDNCGREAIQLKPTQVTTPSLNYLTGWVNRQSDSLWKGEGIEGDINDYYPEDQGYPFEQQQYEPSPLDRVSKKGRPGKEFAITPDNAHVELVAYGTNTQSDCFKYTLPANQYFIQTTTDPDGKTTHYYRDMAQHIIGVVQEGANGNRLASRVYDPNGDIIEAVPPNYYDGEMDESGVVVYQYDFLGRQIESTHPDTGQARFIYNASSLVRAYQDAQACINGFVNYIKYDNLGRVLEKGYLEQEWDAQILQTGAENPTWPDNGTWTVRYVYDGDDSTPHMLGNLWKAFTANGDAENPLLEVFEYDRLNCLTACQTTQSSGFIVKLHSTYNCRGILETTQDDQTNLTISRRYNPLGQLVQLDGSADELTIPTVQYSYSASGMVQSMELNTESESVFQRTLNYNSTQWLTQIQDPSFQEQLSYTSNSCDSAGYYNGNIAGQSIQLTDQTQQESCFEVDEWNRLVAAQNQSVSELWEIDASNNFKKWTTDSVTRTFETVTNRNQLLAIHENEKQSSYTYTPNGETDSISHDNQTIQFVYSSGNGVLKRVQRLSTEWTEFEYNGENLRSSKFIYSNSQLVSQRLYAYHESEKPCLIVDQMGNETKTLRLVNALFLTIAFDGQKSYFALPDHLGSTRTVLDDSGNVCGQYDYTTYGSPTVLQQPPINYNYLFTGHEYDFESGFYNAQIRLYDPTIGRFLMTDPKAEFFSPYVYVGNNPLMSMDPTGQMSTKAVGWLAMAVGFVAAIVTGGVLAPAAAASLGLVEGGIAATALAIGTSSVAGTFASQAVTSIGNQEAFFTKDLGIALAADLAGGFAGAGAGAAIGKGMKYAGSKVASTAISGTSKGLSKTTKKVGQEMVKEMTNKVADSVVYTAISGDDWDATKIIGGAVASGFYKGGKKYRQLQEHDGTPELISVKKLEDASDSTTKLSTRSSTQTTSTPSPKSKPTSSSIAEFLRSGLRPERTPTFSFKRRNSWSPTTSEFAKTQTSAKDLHADVMGIPGRYQSLNE</sequence>
<name>A0A386AXT5_9CHLO</name>
<feature type="domain" description="DUF6443" evidence="3">
    <location>
        <begin position="1626"/>
        <end position="1742"/>
    </location>
</feature>
<geneLocation type="chloroplast" evidence="4"/>
<dbReference type="Pfam" id="PF20041">
    <property type="entry name" value="DUF6443"/>
    <property type="match status" value="1"/>
</dbReference>
<dbReference type="PANTHER" id="PTHR32305:SF15">
    <property type="entry name" value="PROTEIN RHSA-RELATED"/>
    <property type="match status" value="1"/>
</dbReference>
<reference evidence="4" key="2">
    <citation type="journal article" date="2019" name="Mol. Phylogenet. Evol.">
        <title>Reassessment of the classification of bryopsidales (chlorophyta) based on chloroplast phylogenomic analyses.</title>
        <authorList>
            <person name="Cremen M.C."/>
            <person name="Leliaert F."/>
            <person name="West J."/>
            <person name="Lam D.W."/>
            <person name="Shimada S."/>
            <person name="Lopez-Bautista J.M."/>
            <person name="Verbruggen H."/>
        </authorList>
    </citation>
    <scope>NUCLEOTIDE SEQUENCE</scope>
</reference>
<feature type="transmembrane region" description="Helical" evidence="2">
    <location>
        <begin position="2384"/>
        <end position="2405"/>
    </location>
</feature>
<keyword evidence="2" id="KW-1133">Transmembrane helix</keyword>
<organism evidence="4">
    <name type="scientific">Pseudobryopsis hainanensis</name>
    <dbReference type="NCBI Taxonomy" id="2320808"/>
    <lineage>
        <taxon>Eukaryota</taxon>
        <taxon>Viridiplantae</taxon>
        <taxon>Chlorophyta</taxon>
        <taxon>core chlorophytes</taxon>
        <taxon>Ulvophyceae</taxon>
        <taxon>TCBD clade</taxon>
        <taxon>Bryopsidales</taxon>
        <taxon>Bryopsidineae</taxon>
        <taxon>Pseudobryopsidaceae</taxon>
        <taxon>Pseudobryopsis</taxon>
    </lineage>
</organism>
<evidence type="ECO:0000313" key="4">
    <source>
        <dbReference type="EMBL" id="AYC64264.1"/>
    </source>
</evidence>
<reference evidence="4" key="1">
    <citation type="submission" date="2018-07" db="EMBL/GenBank/DDBJ databases">
        <authorList>
            <person name="Quirk P.G."/>
            <person name="Krulwich T.A."/>
        </authorList>
    </citation>
    <scope>NUCLEOTIDE SEQUENCE</scope>
</reference>
<dbReference type="PANTHER" id="PTHR32305">
    <property type="match status" value="1"/>
</dbReference>
<feature type="region of interest" description="Disordered" evidence="1">
    <location>
        <begin position="1"/>
        <end position="20"/>
    </location>
</feature>
<proteinExistence type="predicted"/>
<keyword evidence="2" id="KW-0472">Membrane</keyword>
<feature type="compositionally biased region" description="Polar residues" evidence="1">
    <location>
        <begin position="2626"/>
        <end position="2641"/>
    </location>
</feature>
<accession>A0A386AXT5</accession>
<evidence type="ECO:0000256" key="2">
    <source>
        <dbReference type="SAM" id="Phobius"/>
    </source>
</evidence>
<dbReference type="InterPro" id="IPR022385">
    <property type="entry name" value="Rhs_assc_core"/>
</dbReference>
<feature type="compositionally biased region" description="Low complexity" evidence="1">
    <location>
        <begin position="2575"/>
        <end position="2602"/>
    </location>
</feature>
<keyword evidence="2" id="KW-0812">Transmembrane</keyword>
<keyword evidence="4" id="KW-0934">Plastid</keyword>
<gene>
    <name evidence="4" type="primary">orf2660</name>
</gene>
<protein>
    <recommendedName>
        <fullName evidence="3">DUF6443 domain-containing protein</fullName>
    </recommendedName>
</protein>
<dbReference type="NCBIfam" id="TIGR03696">
    <property type="entry name" value="Rhs_assc_core"/>
    <property type="match status" value="1"/>
</dbReference>
<evidence type="ECO:0000256" key="1">
    <source>
        <dbReference type="SAM" id="MobiDB-lite"/>
    </source>
</evidence>
<feature type="region of interest" description="Disordered" evidence="1">
    <location>
        <begin position="2569"/>
        <end position="2641"/>
    </location>
</feature>
<dbReference type="Gene3D" id="2.180.10.10">
    <property type="entry name" value="RHS repeat-associated core"/>
    <property type="match status" value="1"/>
</dbReference>
<dbReference type="EMBL" id="MH591092">
    <property type="protein sequence ID" value="AYC64264.1"/>
    <property type="molecule type" value="Genomic_DNA"/>
</dbReference>